<dbReference type="Gene3D" id="2.60.40.1120">
    <property type="entry name" value="Carboxypeptidase-like, regulatory domain"/>
    <property type="match status" value="1"/>
</dbReference>
<proteinExistence type="predicted"/>
<feature type="chain" id="PRO_5037954977" description="Carboxypeptidase regulatory-like domain-containing protein" evidence="1">
    <location>
        <begin position="28"/>
        <end position="262"/>
    </location>
</feature>
<reference evidence="2" key="2">
    <citation type="submission" date="2020-09" db="EMBL/GenBank/DDBJ databases">
        <authorList>
            <person name="Sun Q."/>
            <person name="Ohkuma M."/>
        </authorList>
    </citation>
    <scope>NUCLEOTIDE SEQUENCE</scope>
    <source>
        <strain evidence="2">JCM 31311</strain>
    </source>
</reference>
<organism evidence="2 3">
    <name type="scientific">Deinococcus ruber</name>
    <dbReference type="NCBI Taxonomy" id="1848197"/>
    <lineage>
        <taxon>Bacteria</taxon>
        <taxon>Thermotogati</taxon>
        <taxon>Deinococcota</taxon>
        <taxon>Deinococci</taxon>
        <taxon>Deinococcales</taxon>
        <taxon>Deinococcaceae</taxon>
        <taxon>Deinococcus</taxon>
    </lineage>
</organism>
<evidence type="ECO:0000313" key="3">
    <source>
        <dbReference type="Proteomes" id="UP000603865"/>
    </source>
</evidence>
<dbReference type="AlphaFoldDB" id="A0A918FCR2"/>
<dbReference type="RefSeq" id="WP_189092969.1">
    <property type="nucleotide sequence ID" value="NZ_BMQL01000051.1"/>
</dbReference>
<evidence type="ECO:0000313" key="2">
    <source>
        <dbReference type="EMBL" id="GGR30971.1"/>
    </source>
</evidence>
<dbReference type="EMBL" id="BMQL01000051">
    <property type="protein sequence ID" value="GGR30971.1"/>
    <property type="molecule type" value="Genomic_DNA"/>
</dbReference>
<protein>
    <recommendedName>
        <fullName evidence="4">Carboxypeptidase regulatory-like domain-containing protein</fullName>
    </recommendedName>
</protein>
<feature type="signal peptide" evidence="1">
    <location>
        <begin position="1"/>
        <end position="27"/>
    </location>
</feature>
<evidence type="ECO:0000256" key="1">
    <source>
        <dbReference type="SAM" id="SignalP"/>
    </source>
</evidence>
<dbReference type="InterPro" id="IPR008969">
    <property type="entry name" value="CarboxyPept-like_regulatory"/>
</dbReference>
<comment type="caution">
    <text evidence="2">The sequence shown here is derived from an EMBL/GenBank/DDBJ whole genome shotgun (WGS) entry which is preliminary data.</text>
</comment>
<dbReference type="Proteomes" id="UP000603865">
    <property type="component" value="Unassembled WGS sequence"/>
</dbReference>
<keyword evidence="1" id="KW-0732">Signal</keyword>
<sequence>MRFLSLTVSATCLLSLVLAAPRGAAHAAASPELLAAASARTTTGFITGKVVTQDGKPLKDVEVVADNTLFYNSNLIGYTAADGTYRIEIGSLPATWNVTAHLKMNYQGSSVSVTLTPENSQVVAGGLHGGGVRNFIYRPQSSNASNPYGVVGIINVQRGIGQYGVDESKVTLTITPVGKLADGSTGKQMVVKPVLSGDGWIVPDVMFGTYTVSATMNGTPLKVRQKVPRGAFPAWAASYTGGFTHDFFAVRPVMFVELGDDE</sequence>
<keyword evidence="3" id="KW-1185">Reference proteome</keyword>
<reference evidence="2" key="1">
    <citation type="journal article" date="2014" name="Int. J. Syst. Evol. Microbiol.">
        <title>Complete genome sequence of Corynebacterium casei LMG S-19264T (=DSM 44701T), isolated from a smear-ripened cheese.</title>
        <authorList>
            <consortium name="US DOE Joint Genome Institute (JGI-PGF)"/>
            <person name="Walter F."/>
            <person name="Albersmeier A."/>
            <person name="Kalinowski J."/>
            <person name="Ruckert C."/>
        </authorList>
    </citation>
    <scope>NUCLEOTIDE SEQUENCE</scope>
    <source>
        <strain evidence="2">JCM 31311</strain>
    </source>
</reference>
<name>A0A918FCR2_9DEIO</name>
<gene>
    <name evidence="2" type="ORF">GCM10008957_47140</name>
</gene>
<evidence type="ECO:0008006" key="4">
    <source>
        <dbReference type="Google" id="ProtNLM"/>
    </source>
</evidence>
<accession>A0A918FCR2</accession>
<dbReference type="SUPFAM" id="SSF49464">
    <property type="entry name" value="Carboxypeptidase regulatory domain-like"/>
    <property type="match status" value="1"/>
</dbReference>